<dbReference type="OrthoDB" id="299149at2759"/>
<evidence type="ECO:0000313" key="1">
    <source>
        <dbReference type="EMBL" id="CAD8117424.1"/>
    </source>
</evidence>
<proteinExistence type="predicted"/>
<dbReference type="EMBL" id="CAJJDN010000113">
    <property type="protein sequence ID" value="CAD8117424.1"/>
    <property type="molecule type" value="Genomic_DNA"/>
</dbReference>
<dbReference type="AlphaFoldDB" id="A0A8S1QRG7"/>
<keyword evidence="2" id="KW-1185">Reference proteome</keyword>
<organism evidence="1 2">
    <name type="scientific">Paramecium sonneborni</name>
    <dbReference type="NCBI Taxonomy" id="65129"/>
    <lineage>
        <taxon>Eukaryota</taxon>
        <taxon>Sar</taxon>
        <taxon>Alveolata</taxon>
        <taxon>Ciliophora</taxon>
        <taxon>Intramacronucleata</taxon>
        <taxon>Oligohymenophorea</taxon>
        <taxon>Peniculida</taxon>
        <taxon>Parameciidae</taxon>
        <taxon>Paramecium</taxon>
    </lineage>
</organism>
<sequence length="143" mass="16645">MNKIRGIIKNIATFVQKPAQQQIIRTQFFKAITKNQDKKGHVQIQKLNQWVLNKSQSSITITELQNLQQRVFKQSIRHGLSELVRININKANVQTDINYAGDYESKFLQSHLIHALQLNRIGADNYYFNLDDLLTTQSAYERT</sequence>
<accession>A0A8S1QRG7</accession>
<evidence type="ECO:0000313" key="2">
    <source>
        <dbReference type="Proteomes" id="UP000692954"/>
    </source>
</evidence>
<protein>
    <submittedName>
        <fullName evidence="1">Uncharacterized protein</fullName>
    </submittedName>
</protein>
<gene>
    <name evidence="1" type="ORF">PSON_ATCC_30995.1.T1130215</name>
</gene>
<reference evidence="1" key="1">
    <citation type="submission" date="2021-01" db="EMBL/GenBank/DDBJ databases">
        <authorList>
            <consortium name="Genoscope - CEA"/>
            <person name="William W."/>
        </authorList>
    </citation>
    <scope>NUCLEOTIDE SEQUENCE</scope>
</reference>
<name>A0A8S1QRG7_9CILI</name>
<comment type="caution">
    <text evidence="1">The sequence shown here is derived from an EMBL/GenBank/DDBJ whole genome shotgun (WGS) entry which is preliminary data.</text>
</comment>
<dbReference type="Proteomes" id="UP000692954">
    <property type="component" value="Unassembled WGS sequence"/>
</dbReference>